<proteinExistence type="predicted"/>
<protein>
    <submittedName>
        <fullName evidence="2">Uncharacterized protein</fullName>
    </submittedName>
</protein>
<sequence length="97" mass="10449">MYVCGRVDDLACVEGRLGGTICILCLCFSSFLMTAVAACWRYTSKTGRCVYLSSGVSKQVKTSFSCGTTKRCFVKIDEVDTRTSIISPGNVNAIVGQ</sequence>
<keyword evidence="1" id="KW-1133">Transmembrane helix</keyword>
<gene>
    <name evidence="2" type="ORF">PM001_LOCUS28967</name>
</gene>
<evidence type="ECO:0000256" key="1">
    <source>
        <dbReference type="SAM" id="Phobius"/>
    </source>
</evidence>
<keyword evidence="1" id="KW-0812">Transmembrane</keyword>
<comment type="caution">
    <text evidence="2">The sequence shown here is derived from an EMBL/GenBank/DDBJ whole genome shotgun (WGS) entry which is preliminary data.</text>
</comment>
<feature type="transmembrane region" description="Helical" evidence="1">
    <location>
        <begin position="17"/>
        <end position="40"/>
    </location>
</feature>
<organism evidence="2 3">
    <name type="scientific">Peronospora matthiolae</name>
    <dbReference type="NCBI Taxonomy" id="2874970"/>
    <lineage>
        <taxon>Eukaryota</taxon>
        <taxon>Sar</taxon>
        <taxon>Stramenopiles</taxon>
        <taxon>Oomycota</taxon>
        <taxon>Peronosporomycetes</taxon>
        <taxon>Peronosporales</taxon>
        <taxon>Peronosporaceae</taxon>
        <taxon>Peronospora</taxon>
    </lineage>
</organism>
<reference evidence="2" key="1">
    <citation type="submission" date="2024-01" db="EMBL/GenBank/DDBJ databases">
        <authorList>
            <person name="Webb A."/>
        </authorList>
    </citation>
    <scope>NUCLEOTIDE SEQUENCE</scope>
    <source>
        <strain evidence="2">Pm1</strain>
    </source>
</reference>
<dbReference type="AlphaFoldDB" id="A0AAV1VE90"/>
<keyword evidence="1" id="KW-0472">Membrane</keyword>
<dbReference type="EMBL" id="CAKLBY020000304">
    <property type="protein sequence ID" value="CAK7943817.1"/>
    <property type="molecule type" value="Genomic_DNA"/>
</dbReference>
<evidence type="ECO:0000313" key="2">
    <source>
        <dbReference type="EMBL" id="CAK7943817.1"/>
    </source>
</evidence>
<name>A0AAV1VE90_9STRA</name>
<evidence type="ECO:0000313" key="3">
    <source>
        <dbReference type="Proteomes" id="UP001162060"/>
    </source>
</evidence>
<accession>A0AAV1VE90</accession>
<dbReference type="Proteomes" id="UP001162060">
    <property type="component" value="Unassembled WGS sequence"/>
</dbReference>